<keyword evidence="2" id="KW-0732">Signal</keyword>
<dbReference type="RefSeq" id="XP_014681135.1">
    <property type="nucleotide sequence ID" value="XM_014825649.1"/>
</dbReference>
<dbReference type="Pfam" id="PF01607">
    <property type="entry name" value="CBM_14"/>
    <property type="match status" value="1"/>
</dbReference>
<feature type="region of interest" description="Disordered" evidence="1">
    <location>
        <begin position="97"/>
        <end position="121"/>
    </location>
</feature>
<dbReference type="InterPro" id="IPR002557">
    <property type="entry name" value="Chitin-bd_dom"/>
</dbReference>
<evidence type="ECO:0000256" key="1">
    <source>
        <dbReference type="SAM" id="MobiDB-lite"/>
    </source>
</evidence>
<dbReference type="SMART" id="SM00494">
    <property type="entry name" value="ChtBD2"/>
    <property type="match status" value="1"/>
</dbReference>
<feature type="domain" description="Chitin-binding type-2" evidence="3">
    <location>
        <begin position="29"/>
        <end position="88"/>
    </location>
</feature>
<feature type="signal peptide" evidence="2">
    <location>
        <begin position="1"/>
        <end position="19"/>
    </location>
</feature>
<evidence type="ECO:0000259" key="3">
    <source>
        <dbReference type="PROSITE" id="PS50940"/>
    </source>
</evidence>
<gene>
    <name evidence="5" type="primary">LOC106821016</name>
</gene>
<reference evidence="5" key="1">
    <citation type="submission" date="2025-08" db="UniProtKB">
        <authorList>
            <consortium name="RefSeq"/>
        </authorList>
    </citation>
    <scope>IDENTIFICATION</scope>
</reference>
<dbReference type="Proteomes" id="UP000695022">
    <property type="component" value="Unplaced"/>
</dbReference>
<evidence type="ECO:0000313" key="5">
    <source>
        <dbReference type="RefSeq" id="XP_014681135.1"/>
    </source>
</evidence>
<keyword evidence="4" id="KW-1185">Reference proteome</keyword>
<feature type="chain" id="PRO_5045153170" evidence="2">
    <location>
        <begin position="20"/>
        <end position="146"/>
    </location>
</feature>
<proteinExistence type="predicted"/>
<dbReference type="InterPro" id="IPR036508">
    <property type="entry name" value="Chitin-bd_dom_sf"/>
</dbReference>
<dbReference type="PROSITE" id="PS50940">
    <property type="entry name" value="CHIT_BIND_II"/>
    <property type="match status" value="1"/>
</dbReference>
<sequence>MKSTLFVLGIFVFVSFAAADDDDPPQYASNYCATSLGGFMGHQWNCNVFYQCEHKKATRLLCSKDTFFDTTLNRCRIAADVKSNDCDIDAYLARMEAADSEPEPEPEQTPNEVAPKKQLKSKDGKNAASAISSMAVVCLFCVILSL</sequence>
<protein>
    <submittedName>
        <fullName evidence="5">Uncharacterized protein LOC106821016</fullName>
    </submittedName>
</protein>
<name>A0ABM1F9L4_PRICU</name>
<evidence type="ECO:0000313" key="4">
    <source>
        <dbReference type="Proteomes" id="UP000695022"/>
    </source>
</evidence>
<dbReference type="SUPFAM" id="SSF57625">
    <property type="entry name" value="Invertebrate chitin-binding proteins"/>
    <property type="match status" value="1"/>
</dbReference>
<accession>A0ABM1F9L4</accession>
<dbReference type="Gene3D" id="2.170.140.10">
    <property type="entry name" value="Chitin binding domain"/>
    <property type="match status" value="1"/>
</dbReference>
<evidence type="ECO:0000256" key="2">
    <source>
        <dbReference type="SAM" id="SignalP"/>
    </source>
</evidence>
<organism evidence="4 5">
    <name type="scientific">Priapulus caudatus</name>
    <name type="common">Priapulid worm</name>
    <dbReference type="NCBI Taxonomy" id="37621"/>
    <lineage>
        <taxon>Eukaryota</taxon>
        <taxon>Metazoa</taxon>
        <taxon>Ecdysozoa</taxon>
        <taxon>Scalidophora</taxon>
        <taxon>Priapulida</taxon>
        <taxon>Priapulimorpha</taxon>
        <taxon>Priapulimorphida</taxon>
        <taxon>Priapulidae</taxon>
        <taxon>Priapulus</taxon>
    </lineage>
</organism>
<dbReference type="GeneID" id="106821016"/>